<accession>A0A0A9B2A8</accession>
<evidence type="ECO:0000256" key="1">
    <source>
        <dbReference type="SAM" id="MobiDB-lite"/>
    </source>
</evidence>
<protein>
    <submittedName>
        <fullName evidence="2">Uncharacterized protein</fullName>
    </submittedName>
</protein>
<dbReference type="AlphaFoldDB" id="A0A0A9B2A8"/>
<evidence type="ECO:0000313" key="2">
    <source>
        <dbReference type="EMBL" id="JAD56278.1"/>
    </source>
</evidence>
<reference evidence="2" key="1">
    <citation type="submission" date="2014-09" db="EMBL/GenBank/DDBJ databases">
        <authorList>
            <person name="Magalhaes I.L.F."/>
            <person name="Oliveira U."/>
            <person name="Santos F.R."/>
            <person name="Vidigal T.H.D.A."/>
            <person name="Brescovit A.D."/>
            <person name="Santos A.J."/>
        </authorList>
    </citation>
    <scope>NUCLEOTIDE SEQUENCE</scope>
    <source>
        <tissue evidence="2">Shoot tissue taken approximately 20 cm above the soil surface</tissue>
    </source>
</reference>
<sequence>MDRCQADFANPCRTPPEGSSW</sequence>
<name>A0A0A9B2A8_ARUDO</name>
<reference evidence="2" key="2">
    <citation type="journal article" date="2015" name="Data Brief">
        <title>Shoot transcriptome of the giant reed, Arundo donax.</title>
        <authorList>
            <person name="Barrero R.A."/>
            <person name="Guerrero F.D."/>
            <person name="Moolhuijzen P."/>
            <person name="Goolsby J.A."/>
            <person name="Tidwell J."/>
            <person name="Bellgard S.E."/>
            <person name="Bellgard M.I."/>
        </authorList>
    </citation>
    <scope>NUCLEOTIDE SEQUENCE</scope>
    <source>
        <tissue evidence="2">Shoot tissue taken approximately 20 cm above the soil surface</tissue>
    </source>
</reference>
<proteinExistence type="predicted"/>
<feature type="region of interest" description="Disordered" evidence="1">
    <location>
        <begin position="1"/>
        <end position="21"/>
    </location>
</feature>
<organism evidence="2">
    <name type="scientific">Arundo donax</name>
    <name type="common">Giant reed</name>
    <name type="synonym">Donax arundinaceus</name>
    <dbReference type="NCBI Taxonomy" id="35708"/>
    <lineage>
        <taxon>Eukaryota</taxon>
        <taxon>Viridiplantae</taxon>
        <taxon>Streptophyta</taxon>
        <taxon>Embryophyta</taxon>
        <taxon>Tracheophyta</taxon>
        <taxon>Spermatophyta</taxon>
        <taxon>Magnoliopsida</taxon>
        <taxon>Liliopsida</taxon>
        <taxon>Poales</taxon>
        <taxon>Poaceae</taxon>
        <taxon>PACMAD clade</taxon>
        <taxon>Arundinoideae</taxon>
        <taxon>Arundineae</taxon>
        <taxon>Arundo</taxon>
    </lineage>
</organism>
<dbReference type="EMBL" id="GBRH01241617">
    <property type="protein sequence ID" value="JAD56278.1"/>
    <property type="molecule type" value="Transcribed_RNA"/>
</dbReference>